<geneLocation type="plasmid" evidence="1 2">
    <name>pKHSU-234311-028-2</name>
</geneLocation>
<proteinExistence type="predicted"/>
<dbReference type="EMBL" id="AP026820">
    <property type="protein sequence ID" value="BDR82531.1"/>
    <property type="molecule type" value="Genomic_DNA"/>
</dbReference>
<name>A0ABC8EGS5_CLOTA</name>
<dbReference type="SUPFAM" id="SSF82771">
    <property type="entry name" value="GIY-YIG endonuclease"/>
    <property type="match status" value="1"/>
</dbReference>
<sequence length="86" mass="10855">MHLLYVLIKNDKVVYIGRSKNYYNFKQRLYSHKRNGKDFDRYTYYELKNYELCKKKERDLIKKYKPEYNKQCVPGRVKYRRGQYYC</sequence>
<protein>
    <recommendedName>
        <fullName evidence="3">GIY-YIG domain-containing protein</fullName>
    </recommendedName>
</protein>
<evidence type="ECO:0000313" key="1">
    <source>
        <dbReference type="EMBL" id="BDR82531.1"/>
    </source>
</evidence>
<dbReference type="Proteomes" id="UP001321763">
    <property type="component" value="Plasmid pKHSU-234311-028-2"/>
</dbReference>
<evidence type="ECO:0000313" key="2">
    <source>
        <dbReference type="Proteomes" id="UP001321763"/>
    </source>
</evidence>
<keyword evidence="1" id="KW-0614">Plasmid</keyword>
<evidence type="ECO:0008006" key="3">
    <source>
        <dbReference type="Google" id="ProtNLM"/>
    </source>
</evidence>
<dbReference type="InterPro" id="IPR035901">
    <property type="entry name" value="GIY-YIG_endonuc_sf"/>
</dbReference>
<accession>A0ABC8EGS5</accession>
<dbReference type="RefSeq" id="WP_317725122.1">
    <property type="nucleotide sequence ID" value="NZ_AP026820.1"/>
</dbReference>
<organism evidence="1 2">
    <name type="scientific">Clostridium tetani</name>
    <dbReference type="NCBI Taxonomy" id="1513"/>
    <lineage>
        <taxon>Bacteria</taxon>
        <taxon>Bacillati</taxon>
        <taxon>Bacillota</taxon>
        <taxon>Clostridia</taxon>
        <taxon>Eubacteriales</taxon>
        <taxon>Clostridiaceae</taxon>
        <taxon>Clostridium</taxon>
    </lineage>
</organism>
<gene>
    <name evidence="1" type="ORF">K234311028_p20140</name>
</gene>
<dbReference type="AlphaFoldDB" id="A0ABC8EGS5"/>
<reference evidence="1 2" key="1">
    <citation type="submission" date="2022-09" db="EMBL/GenBank/DDBJ databases">
        <title>complete genome sequences of Clostridium tetani str. KHSU-234311-028 isolated from soil.</title>
        <authorList>
            <person name="Sekizuka T."/>
            <person name="Shitada C."/>
            <person name="Takahashi M."/>
            <person name="Kuroda M."/>
        </authorList>
    </citation>
    <scope>NUCLEOTIDE SEQUENCE [LARGE SCALE GENOMIC DNA]</scope>
    <source>
        <strain evidence="1 2">KHSU-234311-028</strain>
        <plasmid evidence="1 2">pKHSU-234311-028-2</plasmid>
    </source>
</reference>